<evidence type="ECO:0000256" key="2">
    <source>
        <dbReference type="ARBA" id="ARBA00022737"/>
    </source>
</evidence>
<dbReference type="STRING" id="429701.A0A2G9GMD3"/>
<evidence type="ECO:0000313" key="11">
    <source>
        <dbReference type="EMBL" id="PIN06426.1"/>
    </source>
</evidence>
<protein>
    <submittedName>
        <fullName evidence="11">Uncharacterized protein</fullName>
    </submittedName>
</protein>
<gene>
    <name evidence="11" type="ORF">CDL12_21021</name>
</gene>
<evidence type="ECO:0000256" key="3">
    <source>
        <dbReference type="ARBA" id="ARBA00023015"/>
    </source>
</evidence>
<evidence type="ECO:0000256" key="7">
    <source>
        <dbReference type="ARBA" id="ARBA00023242"/>
    </source>
</evidence>
<dbReference type="PANTHER" id="PTHR47999:SF24">
    <property type="entry name" value="TRANSCRIPTION FACTOR MYB90"/>
    <property type="match status" value="1"/>
</dbReference>
<dbReference type="PANTHER" id="PTHR47999">
    <property type="entry name" value="TRANSCRIPTION FACTOR MYB8-RELATED-RELATED"/>
    <property type="match status" value="1"/>
</dbReference>
<dbReference type="Gene3D" id="1.10.10.60">
    <property type="entry name" value="Homeodomain-like"/>
    <property type="match status" value="1"/>
</dbReference>
<accession>A0A2G9GMD3</accession>
<dbReference type="Proteomes" id="UP000231279">
    <property type="component" value="Unassembled WGS sequence"/>
</dbReference>
<feature type="domain" description="Myb-like" evidence="9">
    <location>
        <begin position="7"/>
        <end position="57"/>
    </location>
</feature>
<dbReference type="InterPro" id="IPR017930">
    <property type="entry name" value="Myb_dom"/>
</dbReference>
<dbReference type="InterPro" id="IPR009057">
    <property type="entry name" value="Homeodomain-like_sf"/>
</dbReference>
<keyword evidence="6" id="KW-0804">Transcription</keyword>
<comment type="subcellular location">
    <subcellularLocation>
        <location evidence="1">Nucleus</location>
    </subcellularLocation>
</comment>
<keyword evidence="3" id="KW-0805">Transcription regulation</keyword>
<dbReference type="InterPro" id="IPR001005">
    <property type="entry name" value="SANT/Myb"/>
</dbReference>
<dbReference type="AlphaFoldDB" id="A0A2G9GMD3"/>
<keyword evidence="4" id="KW-0238">DNA-binding</keyword>
<evidence type="ECO:0000256" key="5">
    <source>
        <dbReference type="ARBA" id="ARBA00023159"/>
    </source>
</evidence>
<dbReference type="Pfam" id="PF00249">
    <property type="entry name" value="Myb_DNA-binding"/>
    <property type="match status" value="1"/>
</dbReference>
<evidence type="ECO:0000256" key="6">
    <source>
        <dbReference type="ARBA" id="ARBA00023163"/>
    </source>
</evidence>
<dbReference type="PROSITE" id="PS50090">
    <property type="entry name" value="MYB_LIKE"/>
    <property type="match status" value="1"/>
</dbReference>
<dbReference type="InterPro" id="IPR015495">
    <property type="entry name" value="Myb_TF_plants"/>
</dbReference>
<dbReference type="SMART" id="SM00717">
    <property type="entry name" value="SANT"/>
    <property type="match status" value="1"/>
</dbReference>
<dbReference type="GO" id="GO:0005634">
    <property type="term" value="C:nucleus"/>
    <property type="evidence" value="ECO:0007669"/>
    <property type="project" value="UniProtKB-SubCell"/>
</dbReference>
<keyword evidence="12" id="KW-1185">Reference proteome</keyword>
<evidence type="ECO:0000259" key="9">
    <source>
        <dbReference type="PROSITE" id="PS50090"/>
    </source>
</evidence>
<evidence type="ECO:0000313" key="12">
    <source>
        <dbReference type="Proteomes" id="UP000231279"/>
    </source>
</evidence>
<dbReference type="GO" id="GO:0003677">
    <property type="term" value="F:DNA binding"/>
    <property type="evidence" value="ECO:0007669"/>
    <property type="project" value="UniProtKB-KW"/>
</dbReference>
<organism evidence="11 12">
    <name type="scientific">Handroanthus impetiginosus</name>
    <dbReference type="NCBI Taxonomy" id="429701"/>
    <lineage>
        <taxon>Eukaryota</taxon>
        <taxon>Viridiplantae</taxon>
        <taxon>Streptophyta</taxon>
        <taxon>Embryophyta</taxon>
        <taxon>Tracheophyta</taxon>
        <taxon>Spermatophyta</taxon>
        <taxon>Magnoliopsida</taxon>
        <taxon>eudicotyledons</taxon>
        <taxon>Gunneridae</taxon>
        <taxon>Pentapetalae</taxon>
        <taxon>asterids</taxon>
        <taxon>lamiids</taxon>
        <taxon>Lamiales</taxon>
        <taxon>Bignoniaceae</taxon>
        <taxon>Crescentiina</taxon>
        <taxon>Tabebuia alliance</taxon>
        <taxon>Handroanthus</taxon>
    </lineage>
</organism>
<feature type="domain" description="HTH myb-type" evidence="10">
    <location>
        <begin position="11"/>
        <end position="61"/>
    </location>
</feature>
<comment type="caution">
    <text evidence="11">The sequence shown here is derived from an EMBL/GenBank/DDBJ whole genome shotgun (WGS) entry which is preliminary data.</text>
</comment>
<sequence>MENNGRQLEARKGAWTKEEDDLLKKCIEQHGEGKWHQVPLRAGRTANDIKNFWNTHIEKHIKSVGAGLGGETEKCTRAKIITKSNIIRPLPRTFSKLPGCPSTTDHQRSKTNNENPKDKLQPSSSTVSLSQDQDTINGWTNDDPDECIRWWSSLLEITETGEPTPLSFSDEDYQIILSPGLGDAIDYTYQE</sequence>
<evidence type="ECO:0000256" key="8">
    <source>
        <dbReference type="SAM" id="MobiDB-lite"/>
    </source>
</evidence>
<evidence type="ECO:0000256" key="4">
    <source>
        <dbReference type="ARBA" id="ARBA00023125"/>
    </source>
</evidence>
<evidence type="ECO:0000259" key="10">
    <source>
        <dbReference type="PROSITE" id="PS51294"/>
    </source>
</evidence>
<dbReference type="EMBL" id="NKXS01004425">
    <property type="protein sequence ID" value="PIN06426.1"/>
    <property type="molecule type" value="Genomic_DNA"/>
</dbReference>
<name>A0A2G9GMD3_9LAMI</name>
<keyword evidence="2" id="KW-0677">Repeat</keyword>
<keyword evidence="7" id="KW-0539">Nucleus</keyword>
<feature type="region of interest" description="Disordered" evidence="8">
    <location>
        <begin position="92"/>
        <end position="141"/>
    </location>
</feature>
<feature type="compositionally biased region" description="Polar residues" evidence="8">
    <location>
        <begin position="121"/>
        <end position="140"/>
    </location>
</feature>
<dbReference type="OrthoDB" id="2143914at2759"/>
<dbReference type="SUPFAM" id="SSF46689">
    <property type="entry name" value="Homeodomain-like"/>
    <property type="match status" value="1"/>
</dbReference>
<evidence type="ECO:0000256" key="1">
    <source>
        <dbReference type="ARBA" id="ARBA00004123"/>
    </source>
</evidence>
<keyword evidence="5" id="KW-0010">Activator</keyword>
<reference evidence="12" key="1">
    <citation type="journal article" date="2018" name="Gigascience">
        <title>Genome assembly of the Pink Ipe (Handroanthus impetiginosus, Bignoniaceae), a highly valued, ecologically keystone Neotropical timber forest tree.</title>
        <authorList>
            <person name="Silva-Junior O.B."/>
            <person name="Grattapaglia D."/>
            <person name="Novaes E."/>
            <person name="Collevatti R.G."/>
        </authorList>
    </citation>
    <scope>NUCLEOTIDE SEQUENCE [LARGE SCALE GENOMIC DNA]</scope>
    <source>
        <strain evidence="12">cv. UFG-1</strain>
    </source>
</reference>
<proteinExistence type="predicted"/>
<dbReference type="CDD" id="cd00167">
    <property type="entry name" value="SANT"/>
    <property type="match status" value="1"/>
</dbReference>
<dbReference type="PROSITE" id="PS51294">
    <property type="entry name" value="HTH_MYB"/>
    <property type="match status" value="1"/>
</dbReference>